<keyword evidence="9" id="KW-1185">Reference proteome</keyword>
<dbReference type="SUPFAM" id="SSF48371">
    <property type="entry name" value="ARM repeat"/>
    <property type="match status" value="1"/>
</dbReference>
<dbReference type="PANTHER" id="PTHR34105:SF1">
    <property type="entry name" value="PROLINE-, GLUTAMIC ACID- AND LEUCINE-RICH PROTEIN 1"/>
    <property type="match status" value="1"/>
</dbReference>
<dbReference type="STRING" id="1071383.J7RDB9"/>
<dbReference type="InterPro" id="IPR012583">
    <property type="entry name" value="RIX1_N"/>
</dbReference>
<dbReference type="OMA" id="WCGINLI"/>
<evidence type="ECO:0000256" key="5">
    <source>
        <dbReference type="ARBA" id="ARBA00023242"/>
    </source>
</evidence>
<evidence type="ECO:0000256" key="4">
    <source>
        <dbReference type="ARBA" id="ARBA00021502"/>
    </source>
</evidence>
<sequence>MASTHVSMSSWAKRLQSVSGDDFKILLKAIASPVYVDETVVKTELALLNTNILKLLRSSEYEQVWKGCHAVAVVCSYNPLVLVTYSGQMLVALNSKLDQLVGYFPNITVTLKLRTLLETLVSTMSCIIDLMRSKATLSRESLVPALKVIIPVLIKLTPWEPKLTLKVLKNILSKHTNTFKPFATKYTVVLGELIERDYTAMDKATRKLVCDNFAYLHLIKVQPKEVNANESHNKPFPDATWRQGILSVISEFKSIVELFPEFLDFEQDSNLKQRIQSLPTPAGKEKDLPFLKSLSLDMNEPFTLYQIQERMSLLADLLIAFMSNPTPFPIRVPMGAIHAVSEVVMSITTKYLPIKRELRRDGDLSCIIDAIIPQVQFQSIRLWTTMVRSFGKCCLSITPEILASLEYFIPVKPKTNQIDFDQCNEIRFEFQSAFQLINLLLEHMGHQFSEVDPINKFIDVALHLSEDTFLLNLQPQLTNTKNDVKGSAGNSVKKNKRDSGKSGAVTDLYTNPEQFKSAKTLHWMDDINRFLTFVVSNWQLASNEQIRVTRYVVSKALSCQTRLGYIPKSFKELLRCVVIHPNMENASVLPIVVSLLKDSSDDVFDMLCHPRLPLGIVHAVRGKTPVLEEDVRVAHPAPVDEHKVADLRVESDAPVPSVPMELNVRPRSSEDNVDKTNVFQKRTVAEVAKVDEEMPQKRVKINDSVEEFEFDKNVPVHVVTESSEEVVEADAAEGEQDDDDDDDDDEFIIPEIELSDADDEE</sequence>
<dbReference type="GO" id="GO:0003682">
    <property type="term" value="F:chromatin binding"/>
    <property type="evidence" value="ECO:0007669"/>
    <property type="project" value="EnsemblFungi"/>
</dbReference>
<dbReference type="GO" id="GO:0030174">
    <property type="term" value="P:regulation of DNA-templated DNA replication initiation"/>
    <property type="evidence" value="ECO:0007669"/>
    <property type="project" value="EnsemblFungi"/>
</dbReference>
<feature type="region of interest" description="Disordered" evidence="6">
    <location>
        <begin position="481"/>
        <end position="503"/>
    </location>
</feature>
<evidence type="ECO:0000259" key="7">
    <source>
        <dbReference type="Pfam" id="PF08167"/>
    </source>
</evidence>
<protein>
    <recommendedName>
        <fullName evidence="4">Pre-rRNA-processing protein RIX1</fullName>
    </recommendedName>
</protein>
<evidence type="ECO:0000256" key="6">
    <source>
        <dbReference type="SAM" id="MobiDB-lite"/>
    </source>
</evidence>
<comment type="similarity">
    <text evidence="3">Belongs to the RIX1/PELP1 family.</text>
</comment>
<reference evidence="8 9" key="1">
    <citation type="journal article" date="2011" name="Proc. Natl. Acad. Sci. U.S.A.">
        <title>Evolutionary erosion of yeast sex chromosomes by mating-type switching accidents.</title>
        <authorList>
            <person name="Gordon J.L."/>
            <person name="Armisen D."/>
            <person name="Proux-Wera E."/>
            <person name="Oheigeartaigh S.S."/>
            <person name="Byrne K.P."/>
            <person name="Wolfe K.H."/>
        </authorList>
    </citation>
    <scope>NUCLEOTIDE SEQUENCE [LARGE SCALE GENOMIC DNA]</scope>
    <source>
        <strain evidence="9">ATCC MYA-139 / BCRC 22969 / CBS 8797 / CCRC 22969 / KCTC 17520 / NBRC 10181 / NCYC 3082</strain>
    </source>
</reference>
<comment type="function">
    <text evidence="1">Component of the RIX1 complex required for processing of ITS2 sequences from 35S pre-rRNA and the nucleoplasmic transit of the pre-60S ribosomal subunits. Regulates pre-60S association of the critical remodeling factor MDN1.</text>
</comment>
<evidence type="ECO:0000313" key="9">
    <source>
        <dbReference type="Proteomes" id="UP000006310"/>
    </source>
</evidence>
<dbReference type="KEGG" id="kng:KNAG_0M00270"/>
<name>J7RDB9_HUIN7</name>
<accession>J7RDB9</accession>
<proteinExistence type="inferred from homology"/>
<dbReference type="eggNOG" id="ENOG502R65X">
    <property type="taxonomic scope" value="Eukaryota"/>
</dbReference>
<dbReference type="GO" id="GO:0005654">
    <property type="term" value="C:nucleoplasm"/>
    <property type="evidence" value="ECO:0007669"/>
    <property type="project" value="EnsemblFungi"/>
</dbReference>
<dbReference type="Pfam" id="PF08167">
    <property type="entry name" value="RIX1"/>
    <property type="match status" value="1"/>
</dbReference>
<dbReference type="GO" id="GO:0005829">
    <property type="term" value="C:cytosol"/>
    <property type="evidence" value="ECO:0007669"/>
    <property type="project" value="EnsemblFungi"/>
</dbReference>
<feature type="domain" description="Pre-rRNA-processing protein RIX1 N-terminal" evidence="7">
    <location>
        <begin position="9"/>
        <end position="199"/>
    </location>
</feature>
<gene>
    <name evidence="8" type="primary">KNAG0M00270</name>
    <name evidence="8" type="ordered locus">KNAG_0M00270</name>
</gene>
<evidence type="ECO:0000256" key="1">
    <source>
        <dbReference type="ARBA" id="ARBA00003770"/>
    </source>
</evidence>
<dbReference type="GeneID" id="34528660"/>
<evidence type="ECO:0000256" key="2">
    <source>
        <dbReference type="ARBA" id="ARBA00004123"/>
    </source>
</evidence>
<evidence type="ECO:0000313" key="8">
    <source>
        <dbReference type="EMBL" id="CCK72880.1"/>
    </source>
</evidence>
<feature type="compositionally biased region" description="Acidic residues" evidence="6">
    <location>
        <begin position="722"/>
        <end position="761"/>
    </location>
</feature>
<dbReference type="EMBL" id="HE978326">
    <property type="protein sequence ID" value="CCK72880.1"/>
    <property type="molecule type" value="Genomic_DNA"/>
</dbReference>
<dbReference type="AlphaFoldDB" id="J7RDB9"/>
<reference evidence="9" key="2">
    <citation type="submission" date="2012-08" db="EMBL/GenBank/DDBJ databases">
        <title>Genome sequence of Kazachstania naganishii.</title>
        <authorList>
            <person name="Gordon J.L."/>
            <person name="Armisen D."/>
            <person name="Proux-Wera E."/>
            <person name="OhEigeartaigh S.S."/>
            <person name="Byrne K.P."/>
            <person name="Wolfe K.H."/>
        </authorList>
    </citation>
    <scope>NUCLEOTIDE SEQUENCE [LARGE SCALE GENOMIC DNA]</scope>
    <source>
        <strain evidence="9">ATCC MYA-139 / BCRC 22969 / CBS 8797 / CCRC 22969 / KCTC 17520 / NBRC 10181 / NCYC 3082</strain>
    </source>
</reference>
<dbReference type="Proteomes" id="UP000006310">
    <property type="component" value="Chromosome 13"/>
</dbReference>
<comment type="subcellular location">
    <subcellularLocation>
        <location evidence="2">Nucleus</location>
    </subcellularLocation>
</comment>
<dbReference type="RefSeq" id="XP_022467124.1">
    <property type="nucleotide sequence ID" value="XM_022610871.1"/>
</dbReference>
<dbReference type="GO" id="GO:0000027">
    <property type="term" value="P:ribosomal large subunit assembly"/>
    <property type="evidence" value="ECO:0007669"/>
    <property type="project" value="EnsemblFungi"/>
</dbReference>
<dbReference type="InterPro" id="IPR016024">
    <property type="entry name" value="ARM-type_fold"/>
</dbReference>
<evidence type="ECO:0000256" key="3">
    <source>
        <dbReference type="ARBA" id="ARBA00010511"/>
    </source>
</evidence>
<keyword evidence="5" id="KW-0539">Nucleus</keyword>
<dbReference type="OrthoDB" id="20900at2759"/>
<dbReference type="HOGENOM" id="CLU_020084_0_0_1"/>
<dbReference type="GO" id="GO:0006364">
    <property type="term" value="P:rRNA processing"/>
    <property type="evidence" value="ECO:0007669"/>
    <property type="project" value="EnsemblFungi"/>
</dbReference>
<organism evidence="8 9">
    <name type="scientific">Huiozyma naganishii (strain ATCC MYA-139 / BCRC 22969 / CBS 8797 / KCTC 17520 / NBRC 10181 / NCYC 3082 / Yp74L-3)</name>
    <name type="common">Yeast</name>
    <name type="synonym">Kazachstania naganishii</name>
    <dbReference type="NCBI Taxonomy" id="1071383"/>
    <lineage>
        <taxon>Eukaryota</taxon>
        <taxon>Fungi</taxon>
        <taxon>Dikarya</taxon>
        <taxon>Ascomycota</taxon>
        <taxon>Saccharomycotina</taxon>
        <taxon>Saccharomycetes</taxon>
        <taxon>Saccharomycetales</taxon>
        <taxon>Saccharomycetaceae</taxon>
        <taxon>Huiozyma</taxon>
    </lineage>
</organism>
<dbReference type="GO" id="GO:0120330">
    <property type="term" value="C:rixosome complex"/>
    <property type="evidence" value="ECO:0007669"/>
    <property type="project" value="EnsemblFungi"/>
</dbReference>
<dbReference type="PANTHER" id="PTHR34105">
    <property type="entry name" value="PROLINE-, GLUTAMIC ACID- AND LEUCINE-RICH PROTEIN 1"/>
    <property type="match status" value="1"/>
</dbReference>
<dbReference type="GO" id="GO:0006267">
    <property type="term" value="P:pre-replicative complex assembly involved in nuclear cell cycle DNA replication"/>
    <property type="evidence" value="ECO:0007669"/>
    <property type="project" value="EnsemblFungi"/>
</dbReference>
<feature type="region of interest" description="Disordered" evidence="6">
    <location>
        <begin position="717"/>
        <end position="761"/>
    </location>
</feature>